<dbReference type="EMBL" id="BAAASD010000026">
    <property type="protein sequence ID" value="GAA2357455.1"/>
    <property type="molecule type" value="Genomic_DNA"/>
</dbReference>
<evidence type="ECO:0000313" key="3">
    <source>
        <dbReference type="Proteomes" id="UP001500253"/>
    </source>
</evidence>
<dbReference type="RefSeq" id="WP_346176942.1">
    <property type="nucleotide sequence ID" value="NZ_BAAASD010000026.1"/>
</dbReference>
<feature type="compositionally biased region" description="Pro residues" evidence="1">
    <location>
        <begin position="1"/>
        <end position="19"/>
    </location>
</feature>
<comment type="caution">
    <text evidence="2">The sequence shown here is derived from an EMBL/GenBank/DDBJ whole genome shotgun (WGS) entry which is preliminary data.</text>
</comment>
<evidence type="ECO:0000256" key="1">
    <source>
        <dbReference type="SAM" id="MobiDB-lite"/>
    </source>
</evidence>
<proteinExistence type="predicted"/>
<reference evidence="2 3" key="1">
    <citation type="journal article" date="2019" name="Int. J. Syst. Evol. Microbiol.">
        <title>The Global Catalogue of Microorganisms (GCM) 10K type strain sequencing project: providing services to taxonomists for standard genome sequencing and annotation.</title>
        <authorList>
            <consortium name="The Broad Institute Genomics Platform"/>
            <consortium name="The Broad Institute Genome Sequencing Center for Infectious Disease"/>
            <person name="Wu L."/>
            <person name="Ma J."/>
        </authorList>
    </citation>
    <scope>NUCLEOTIDE SEQUENCE [LARGE SCALE GENOMIC DNA]</scope>
    <source>
        <strain evidence="2 3">JCM 4316</strain>
    </source>
</reference>
<dbReference type="Proteomes" id="UP001500253">
    <property type="component" value="Unassembled WGS sequence"/>
</dbReference>
<gene>
    <name evidence="2" type="ORF">GCM10010246_53670</name>
</gene>
<evidence type="ECO:0000313" key="2">
    <source>
        <dbReference type="EMBL" id="GAA2357455.1"/>
    </source>
</evidence>
<name>A0ABN3GPP9_9ACTN</name>
<feature type="region of interest" description="Disordered" evidence="1">
    <location>
        <begin position="1"/>
        <end position="25"/>
    </location>
</feature>
<keyword evidence="3" id="KW-1185">Reference proteome</keyword>
<protein>
    <submittedName>
        <fullName evidence="2">Uncharacterized protein</fullName>
    </submittedName>
</protein>
<organism evidence="2 3">
    <name type="scientific">Streptomyces cuspidosporus</name>
    <dbReference type="NCBI Taxonomy" id="66882"/>
    <lineage>
        <taxon>Bacteria</taxon>
        <taxon>Bacillati</taxon>
        <taxon>Actinomycetota</taxon>
        <taxon>Actinomycetes</taxon>
        <taxon>Kitasatosporales</taxon>
        <taxon>Streptomycetaceae</taxon>
        <taxon>Streptomyces</taxon>
    </lineage>
</organism>
<sequence length="127" mass="13850">MATPNPSNPPSPNSHPTPPWVDTSPEAFDKEVCELVVAVAPRIFAVVQECEVDQGVKDGWVAAWGMAFEDGSVRVTAIDGNRQFVLNTPERALRWFTGRRGGEDQVSARLVWLGQAEAADFERAEAA</sequence>
<accession>A0ABN3GPP9</accession>